<dbReference type="AlphaFoldDB" id="A0AAV8ZTS4"/>
<dbReference type="EMBL" id="JANEYF010000402">
    <property type="protein sequence ID" value="KAJ8970148.1"/>
    <property type="molecule type" value="Genomic_DNA"/>
</dbReference>
<accession>A0AAV8ZTS4</accession>
<comment type="caution">
    <text evidence="1">The sequence shown here is derived from an EMBL/GenBank/DDBJ whole genome shotgun (WGS) entry which is preliminary data.</text>
</comment>
<protein>
    <submittedName>
        <fullName evidence="1">Uncharacterized protein</fullName>
    </submittedName>
</protein>
<name>A0AAV8ZTS4_9CUCU</name>
<evidence type="ECO:0000313" key="2">
    <source>
        <dbReference type="Proteomes" id="UP001162156"/>
    </source>
</evidence>
<sequence length="61" mass="7088">MNNYCIAQHLEPPEEELIMRNLPRQGENALAAAFNVREKYEIFFNSASGSFYLGKGRIFYK</sequence>
<keyword evidence="2" id="KW-1185">Reference proteome</keyword>
<organism evidence="1 2">
    <name type="scientific">Rhamnusium bicolor</name>
    <dbReference type="NCBI Taxonomy" id="1586634"/>
    <lineage>
        <taxon>Eukaryota</taxon>
        <taxon>Metazoa</taxon>
        <taxon>Ecdysozoa</taxon>
        <taxon>Arthropoda</taxon>
        <taxon>Hexapoda</taxon>
        <taxon>Insecta</taxon>
        <taxon>Pterygota</taxon>
        <taxon>Neoptera</taxon>
        <taxon>Endopterygota</taxon>
        <taxon>Coleoptera</taxon>
        <taxon>Polyphaga</taxon>
        <taxon>Cucujiformia</taxon>
        <taxon>Chrysomeloidea</taxon>
        <taxon>Cerambycidae</taxon>
        <taxon>Lepturinae</taxon>
        <taxon>Rhagiini</taxon>
        <taxon>Rhamnusium</taxon>
    </lineage>
</organism>
<reference evidence="1" key="1">
    <citation type="journal article" date="2023" name="Insect Mol. Biol.">
        <title>Genome sequencing provides insights into the evolution of gene families encoding plant cell wall-degrading enzymes in longhorned beetles.</title>
        <authorList>
            <person name="Shin N.R."/>
            <person name="Okamura Y."/>
            <person name="Kirsch R."/>
            <person name="Pauchet Y."/>
        </authorList>
    </citation>
    <scope>NUCLEOTIDE SEQUENCE</scope>
    <source>
        <strain evidence="1">RBIC_L_NR</strain>
    </source>
</reference>
<gene>
    <name evidence="1" type="ORF">NQ314_001364</name>
</gene>
<dbReference type="Proteomes" id="UP001162156">
    <property type="component" value="Unassembled WGS sequence"/>
</dbReference>
<proteinExistence type="predicted"/>
<evidence type="ECO:0000313" key="1">
    <source>
        <dbReference type="EMBL" id="KAJ8970148.1"/>
    </source>
</evidence>